<gene>
    <name evidence="2" type="ORF">B0I31_11754</name>
</gene>
<organism evidence="2 3">
    <name type="scientific">Saccharothrix carnea</name>
    <dbReference type="NCBI Taxonomy" id="1280637"/>
    <lineage>
        <taxon>Bacteria</taxon>
        <taxon>Bacillati</taxon>
        <taxon>Actinomycetota</taxon>
        <taxon>Actinomycetes</taxon>
        <taxon>Pseudonocardiales</taxon>
        <taxon>Pseudonocardiaceae</taxon>
        <taxon>Saccharothrix</taxon>
    </lineage>
</organism>
<dbReference type="Proteomes" id="UP000241118">
    <property type="component" value="Unassembled WGS sequence"/>
</dbReference>
<dbReference type="AlphaFoldDB" id="A0A2P8I062"/>
<keyword evidence="1" id="KW-0812">Transmembrane</keyword>
<keyword evidence="1" id="KW-1133">Transmembrane helix</keyword>
<protein>
    <submittedName>
        <fullName evidence="2">Uncharacterized protein</fullName>
    </submittedName>
</protein>
<sequence length="224" mass="23138">MADIIYTDGQGRIRSSRGKKGGAGTVVAAGVLVLGLVGSAGAAGGGGVFGPSASGSAGSSGVAARKLDGQKAAKRGDRDGAWQRLGMRRLDDRWQRQVECLSASHGEVREFFAHTPCTSLDRVVIAVGDGAGNNAVVSVAWVGFRNTRDLRAFKRIEDRHGSGDIYPLGASLLGLADITFTGDNYGTDVDGTTITVAEAEPAAGHVDRETLDALAEVAAYLPRP</sequence>
<accession>A0A2P8I062</accession>
<name>A0A2P8I062_SACCR</name>
<reference evidence="2 3" key="1">
    <citation type="submission" date="2018-03" db="EMBL/GenBank/DDBJ databases">
        <title>Genomic Encyclopedia of Type Strains, Phase III (KMG-III): the genomes of soil and plant-associated and newly described type strains.</title>
        <authorList>
            <person name="Whitman W."/>
        </authorList>
    </citation>
    <scope>NUCLEOTIDE SEQUENCE [LARGE SCALE GENOMIC DNA]</scope>
    <source>
        <strain evidence="2 3">CGMCC 4.7097</strain>
    </source>
</reference>
<dbReference type="OrthoDB" id="3470137at2"/>
<dbReference type="EMBL" id="PYAX01000017">
    <property type="protein sequence ID" value="PSL51860.1"/>
    <property type="molecule type" value="Genomic_DNA"/>
</dbReference>
<keyword evidence="1" id="KW-0472">Membrane</keyword>
<evidence type="ECO:0000313" key="2">
    <source>
        <dbReference type="EMBL" id="PSL51860.1"/>
    </source>
</evidence>
<keyword evidence="3" id="KW-1185">Reference proteome</keyword>
<dbReference type="RefSeq" id="WP_106619511.1">
    <property type="nucleotide sequence ID" value="NZ_PYAX01000017.1"/>
</dbReference>
<evidence type="ECO:0000256" key="1">
    <source>
        <dbReference type="SAM" id="Phobius"/>
    </source>
</evidence>
<feature type="transmembrane region" description="Helical" evidence="1">
    <location>
        <begin position="21"/>
        <end position="43"/>
    </location>
</feature>
<proteinExistence type="predicted"/>
<evidence type="ECO:0000313" key="3">
    <source>
        <dbReference type="Proteomes" id="UP000241118"/>
    </source>
</evidence>
<comment type="caution">
    <text evidence="2">The sequence shown here is derived from an EMBL/GenBank/DDBJ whole genome shotgun (WGS) entry which is preliminary data.</text>
</comment>